<feature type="domain" description="HD-GYP" evidence="4">
    <location>
        <begin position="127"/>
        <end position="324"/>
    </location>
</feature>
<dbReference type="SMART" id="SM00471">
    <property type="entry name" value="HDc"/>
    <property type="match status" value="1"/>
</dbReference>
<dbReference type="PROSITE" id="PS51831">
    <property type="entry name" value="HD"/>
    <property type="match status" value="1"/>
</dbReference>
<feature type="domain" description="HD" evidence="3">
    <location>
        <begin position="149"/>
        <end position="273"/>
    </location>
</feature>
<sequence>MTGQTILIVDSNPDDLAFTAQVLGPEHRLAFAWSGRSVMAAVRKHKPALVLLDLDLPDMDGFAVAREIKADPETSVIPVVFVAARNSVGDEAGAFREVHGCLFKPMVPAELLACVRKQVALHQHARTEAAYREALLMLGKASHFRDDRAGRHPQRMAAYAAALAEAAGWDNAQIRLLELAAALHDIGELGVPDSIVLKPLKLDADEWETMKTHCRLGHDMLICHDAPVFKMAAAVALHHHEKWDGSGYPDRLSGTAIPEAARIVAVADVFDALTMNRPYRQAWPVDAAIATLNCAAGTHLEPRLVKLFEGILPRILEIKAEKEAVARSEDRAA</sequence>
<dbReference type="InterPro" id="IPR052020">
    <property type="entry name" value="Cyclic_di-GMP/3'3'-cGAMP_PDE"/>
</dbReference>
<dbReference type="PANTHER" id="PTHR45228">
    <property type="entry name" value="CYCLIC DI-GMP PHOSPHODIESTERASE TM_0186-RELATED"/>
    <property type="match status" value="1"/>
</dbReference>
<dbReference type="PANTHER" id="PTHR45228:SF5">
    <property type="entry name" value="CYCLIC DI-GMP PHOSPHODIESTERASE VC_1348-RELATED"/>
    <property type="match status" value="1"/>
</dbReference>
<dbReference type="Pfam" id="PF00072">
    <property type="entry name" value="Response_reg"/>
    <property type="match status" value="1"/>
</dbReference>
<dbReference type="CDD" id="cd00077">
    <property type="entry name" value="HDc"/>
    <property type="match status" value="1"/>
</dbReference>
<dbReference type="InterPro" id="IPR006674">
    <property type="entry name" value="HD_domain"/>
</dbReference>
<reference evidence="5 6" key="1">
    <citation type="submission" date="2023-11" db="EMBL/GenBank/DDBJ databases">
        <title>Draft genome of Azohydromonas lata strain H1 (DSM1123), a polyhydroxyalkanoate producer.</title>
        <authorList>
            <person name="Traversa D."/>
            <person name="D'Addabbo P."/>
            <person name="Pazzani C."/>
            <person name="Manzari C."/>
            <person name="Chiara M."/>
            <person name="Scrascia M."/>
        </authorList>
    </citation>
    <scope>NUCLEOTIDE SEQUENCE [LARGE SCALE GENOMIC DNA]</scope>
    <source>
        <strain evidence="5 6">H1</strain>
    </source>
</reference>
<name>A0ABU5IP06_9BURK</name>
<dbReference type="SMART" id="SM00448">
    <property type="entry name" value="REC"/>
    <property type="match status" value="1"/>
</dbReference>
<keyword evidence="6" id="KW-1185">Reference proteome</keyword>
<keyword evidence="1" id="KW-0597">Phosphoprotein</keyword>
<evidence type="ECO:0000313" key="6">
    <source>
        <dbReference type="Proteomes" id="UP001293718"/>
    </source>
</evidence>
<evidence type="ECO:0000256" key="1">
    <source>
        <dbReference type="PROSITE-ProRule" id="PRU00169"/>
    </source>
</evidence>
<dbReference type="Gene3D" id="1.10.3210.10">
    <property type="entry name" value="Hypothetical protein af1432"/>
    <property type="match status" value="1"/>
</dbReference>
<dbReference type="PROSITE" id="PS51832">
    <property type="entry name" value="HD_GYP"/>
    <property type="match status" value="1"/>
</dbReference>
<dbReference type="Gene3D" id="3.40.50.2300">
    <property type="match status" value="1"/>
</dbReference>
<dbReference type="InterPro" id="IPR037522">
    <property type="entry name" value="HD_GYP_dom"/>
</dbReference>
<evidence type="ECO:0000259" key="3">
    <source>
        <dbReference type="PROSITE" id="PS51831"/>
    </source>
</evidence>
<accession>A0ABU5IP06</accession>
<dbReference type="Proteomes" id="UP001293718">
    <property type="component" value="Unassembled WGS sequence"/>
</dbReference>
<dbReference type="SUPFAM" id="SSF109604">
    <property type="entry name" value="HD-domain/PDEase-like"/>
    <property type="match status" value="1"/>
</dbReference>
<dbReference type="PROSITE" id="PS50110">
    <property type="entry name" value="RESPONSE_REGULATORY"/>
    <property type="match status" value="1"/>
</dbReference>
<protein>
    <submittedName>
        <fullName evidence="5">HD domain-containing protein</fullName>
    </submittedName>
</protein>
<dbReference type="RefSeq" id="WP_066338555.1">
    <property type="nucleotide sequence ID" value="NZ_JAXOJX010000076.1"/>
</dbReference>
<gene>
    <name evidence="5" type="ORF">SM757_29070</name>
</gene>
<organism evidence="5 6">
    <name type="scientific">Azohydromonas lata</name>
    <dbReference type="NCBI Taxonomy" id="45677"/>
    <lineage>
        <taxon>Bacteria</taxon>
        <taxon>Pseudomonadati</taxon>
        <taxon>Pseudomonadota</taxon>
        <taxon>Betaproteobacteria</taxon>
        <taxon>Burkholderiales</taxon>
        <taxon>Sphaerotilaceae</taxon>
        <taxon>Azohydromonas</taxon>
    </lineage>
</organism>
<evidence type="ECO:0000313" key="5">
    <source>
        <dbReference type="EMBL" id="MDZ5460638.1"/>
    </source>
</evidence>
<dbReference type="SUPFAM" id="SSF52172">
    <property type="entry name" value="CheY-like"/>
    <property type="match status" value="1"/>
</dbReference>
<dbReference type="InterPro" id="IPR003607">
    <property type="entry name" value="HD/PDEase_dom"/>
</dbReference>
<evidence type="ECO:0000259" key="4">
    <source>
        <dbReference type="PROSITE" id="PS51832"/>
    </source>
</evidence>
<feature type="modified residue" description="4-aspartylphosphate" evidence="1">
    <location>
        <position position="53"/>
    </location>
</feature>
<dbReference type="InterPro" id="IPR001789">
    <property type="entry name" value="Sig_transdc_resp-reg_receiver"/>
</dbReference>
<dbReference type="EMBL" id="JAXOJX010000076">
    <property type="protein sequence ID" value="MDZ5460638.1"/>
    <property type="molecule type" value="Genomic_DNA"/>
</dbReference>
<feature type="domain" description="Response regulatory" evidence="2">
    <location>
        <begin position="5"/>
        <end position="119"/>
    </location>
</feature>
<dbReference type="InterPro" id="IPR011006">
    <property type="entry name" value="CheY-like_superfamily"/>
</dbReference>
<dbReference type="Pfam" id="PF13487">
    <property type="entry name" value="HD_5"/>
    <property type="match status" value="1"/>
</dbReference>
<proteinExistence type="predicted"/>
<evidence type="ECO:0000259" key="2">
    <source>
        <dbReference type="PROSITE" id="PS50110"/>
    </source>
</evidence>
<comment type="caution">
    <text evidence="5">The sequence shown here is derived from an EMBL/GenBank/DDBJ whole genome shotgun (WGS) entry which is preliminary data.</text>
</comment>